<dbReference type="OrthoDB" id="7156675at2"/>
<name>A0A2U8HM82_9RHOB</name>
<proteinExistence type="predicted"/>
<protein>
    <recommendedName>
        <fullName evidence="1">Aminomethyltransferase C-terminal domain-containing protein</fullName>
    </recommendedName>
</protein>
<sequence length="75" mass="7907">MADPFPSHAAPLGKIAGHTSSCTFGFRIGKPVALGHAYHAVADGTRVQVDIARTLYDATAVEGPLFDPEGNRMKV</sequence>
<dbReference type="AlphaFoldDB" id="A0A2U8HM82"/>
<evidence type="ECO:0000313" key="2">
    <source>
        <dbReference type="EMBL" id="AWI86863.1"/>
    </source>
</evidence>
<dbReference type="KEGG" id="ypac:CEW88_24185"/>
<dbReference type="InterPro" id="IPR027266">
    <property type="entry name" value="TrmE/GcvT-like"/>
</dbReference>
<geneLocation type="plasmid" evidence="2 3">
    <name>unnamed5</name>
</geneLocation>
<feature type="domain" description="Aminomethyltransferase C-terminal" evidence="1">
    <location>
        <begin position="13"/>
        <end position="67"/>
    </location>
</feature>
<keyword evidence="2" id="KW-0614">Plasmid</keyword>
<dbReference type="Pfam" id="PF08669">
    <property type="entry name" value="GCV_T_C"/>
    <property type="match status" value="1"/>
</dbReference>
<organism evidence="2 3">
    <name type="scientific">Alloyangia pacifica</name>
    <dbReference type="NCBI Taxonomy" id="311180"/>
    <lineage>
        <taxon>Bacteria</taxon>
        <taxon>Pseudomonadati</taxon>
        <taxon>Pseudomonadota</taxon>
        <taxon>Alphaproteobacteria</taxon>
        <taxon>Rhodobacterales</taxon>
        <taxon>Roseobacteraceae</taxon>
        <taxon>Alloyangia</taxon>
    </lineage>
</organism>
<evidence type="ECO:0000313" key="3">
    <source>
        <dbReference type="Proteomes" id="UP000244915"/>
    </source>
</evidence>
<evidence type="ECO:0000259" key="1">
    <source>
        <dbReference type="Pfam" id="PF08669"/>
    </source>
</evidence>
<dbReference type="InterPro" id="IPR029043">
    <property type="entry name" value="GcvT/YgfZ_C"/>
</dbReference>
<gene>
    <name evidence="2" type="ORF">CEW88_24185</name>
</gene>
<dbReference type="SUPFAM" id="SSF101790">
    <property type="entry name" value="Aminomethyltransferase beta-barrel domain"/>
    <property type="match status" value="1"/>
</dbReference>
<dbReference type="EMBL" id="CP022195">
    <property type="protein sequence ID" value="AWI86863.1"/>
    <property type="molecule type" value="Genomic_DNA"/>
</dbReference>
<reference evidence="2 3" key="1">
    <citation type="submission" date="2017-06" db="EMBL/GenBank/DDBJ databases">
        <title>Yangia sp. YSBP01 complete genome sequence.</title>
        <authorList>
            <person name="Woo J.-H."/>
            <person name="Kim H.-S."/>
        </authorList>
    </citation>
    <scope>NUCLEOTIDE SEQUENCE [LARGE SCALE GENOMIC DNA]</scope>
    <source>
        <strain evidence="2 3">YSBP01</strain>
        <plasmid evidence="2 3">unnamed5</plasmid>
    </source>
</reference>
<dbReference type="RefSeq" id="WP_108970959.1">
    <property type="nucleotide sequence ID" value="NZ_CP022195.1"/>
</dbReference>
<accession>A0A2U8HM82</accession>
<dbReference type="Gene3D" id="3.30.1360.120">
    <property type="entry name" value="Probable tRNA modification gtpase trme, domain 1"/>
    <property type="match status" value="1"/>
</dbReference>
<dbReference type="InterPro" id="IPR013977">
    <property type="entry name" value="GcvT_C"/>
</dbReference>
<dbReference type="Proteomes" id="UP000244915">
    <property type="component" value="Plasmid unnamed5"/>
</dbReference>